<evidence type="ECO:0000313" key="2">
    <source>
        <dbReference type="EMBL" id="KAJ5389107.1"/>
    </source>
</evidence>
<reference evidence="2" key="1">
    <citation type="submission" date="2022-11" db="EMBL/GenBank/DDBJ databases">
        <authorList>
            <person name="Petersen C."/>
        </authorList>
    </citation>
    <scope>NUCLEOTIDE SEQUENCE</scope>
    <source>
        <strain evidence="2">IBT 29864</strain>
    </source>
</reference>
<proteinExistence type="predicted"/>
<accession>A0A9X0B5U4</accession>
<dbReference type="GeneID" id="81432283"/>
<evidence type="ECO:0000313" key="3">
    <source>
        <dbReference type="Proteomes" id="UP001147782"/>
    </source>
</evidence>
<dbReference type="Proteomes" id="UP001147782">
    <property type="component" value="Unassembled WGS sequence"/>
</dbReference>
<dbReference type="OrthoDB" id="4367922at2759"/>
<gene>
    <name evidence="2" type="ORF">N7496_000175</name>
</gene>
<feature type="compositionally biased region" description="Basic and acidic residues" evidence="1">
    <location>
        <begin position="1"/>
        <end position="13"/>
    </location>
</feature>
<dbReference type="AlphaFoldDB" id="A0A9X0B5U4"/>
<reference evidence="2" key="2">
    <citation type="journal article" date="2023" name="IMA Fungus">
        <title>Comparative genomic study of the Penicillium genus elucidates a diverse pangenome and 15 lateral gene transfer events.</title>
        <authorList>
            <person name="Petersen C."/>
            <person name="Sorensen T."/>
            <person name="Nielsen M.R."/>
            <person name="Sondergaard T.E."/>
            <person name="Sorensen J.L."/>
            <person name="Fitzpatrick D.A."/>
            <person name="Frisvad J.C."/>
            <person name="Nielsen K.L."/>
        </authorList>
    </citation>
    <scope>NUCLEOTIDE SEQUENCE</scope>
    <source>
        <strain evidence="2">IBT 29864</strain>
    </source>
</reference>
<dbReference type="EMBL" id="JAPZBS010000001">
    <property type="protein sequence ID" value="KAJ5389107.1"/>
    <property type="molecule type" value="Genomic_DNA"/>
</dbReference>
<name>A0A9X0B5U4_9EURO</name>
<comment type="caution">
    <text evidence="2">The sequence shown here is derived from an EMBL/GenBank/DDBJ whole genome shotgun (WGS) entry which is preliminary data.</text>
</comment>
<evidence type="ECO:0000256" key="1">
    <source>
        <dbReference type="SAM" id="MobiDB-lite"/>
    </source>
</evidence>
<dbReference type="RefSeq" id="XP_056559835.1">
    <property type="nucleotide sequence ID" value="XM_056693106.1"/>
</dbReference>
<feature type="region of interest" description="Disordered" evidence="1">
    <location>
        <begin position="1"/>
        <end position="104"/>
    </location>
</feature>
<keyword evidence="3" id="KW-1185">Reference proteome</keyword>
<protein>
    <submittedName>
        <fullName evidence="2">Uncharacterized protein</fullName>
    </submittedName>
</protein>
<feature type="compositionally biased region" description="Low complexity" evidence="1">
    <location>
        <begin position="57"/>
        <end position="66"/>
    </location>
</feature>
<organism evidence="2 3">
    <name type="scientific">Penicillium cataractarum</name>
    <dbReference type="NCBI Taxonomy" id="2100454"/>
    <lineage>
        <taxon>Eukaryota</taxon>
        <taxon>Fungi</taxon>
        <taxon>Dikarya</taxon>
        <taxon>Ascomycota</taxon>
        <taxon>Pezizomycotina</taxon>
        <taxon>Eurotiomycetes</taxon>
        <taxon>Eurotiomycetidae</taxon>
        <taxon>Eurotiales</taxon>
        <taxon>Aspergillaceae</taxon>
        <taxon>Penicillium</taxon>
    </lineage>
</organism>
<sequence length="104" mass="11532">MSDFFRRASDALQHRQRQGSADSTDAPKSPDAANHPEPDMIKQQAGTNQPESRVPEASAGGAAASDAHPKHRYWVWGHRQENKPLETQQSNQGRKDDTDWVIGS</sequence>